<accession>A0A0N7LB46</accession>
<organism evidence="6 7">
    <name type="scientific">Ceraceosorus bombacis</name>
    <dbReference type="NCBI Taxonomy" id="401625"/>
    <lineage>
        <taxon>Eukaryota</taxon>
        <taxon>Fungi</taxon>
        <taxon>Dikarya</taxon>
        <taxon>Basidiomycota</taxon>
        <taxon>Ustilaginomycotina</taxon>
        <taxon>Exobasidiomycetes</taxon>
        <taxon>Ceraceosorales</taxon>
        <taxon>Ceraceosoraceae</taxon>
        <taxon>Ceraceosorus</taxon>
    </lineage>
</organism>
<keyword evidence="2" id="KW-0521">NADP</keyword>
<dbReference type="InterPro" id="IPR057326">
    <property type="entry name" value="KR_dom"/>
</dbReference>
<sequence length="280" mass="29993">MNTSRRCLFLTTIIRDCLAAVHAIFNHFTSYNMVYTIDLTGGTVVVTGGNRGIGYAISEAAASAGANIAILFHSHPKAHEAAETLAKKHGVKVKAYQADVGDSKLVKETIDKIEKDLGTPITGLAANAGVSVVKPATELTTEDFHKVFNANVLGAFNVSQAVAQYWIQRQKKGSIVITSSMSSNIFYNSSKGAVTNMVKGLAAEWAPHGIRVNALEPGFCETEQTSGMDSKIRDWQAASVPLRRFSKPQEQGDAALWLLSDKATYVTGAGYLVDGGFSAY</sequence>
<keyword evidence="4" id="KW-0732">Signal</keyword>
<dbReference type="PRINTS" id="PR00081">
    <property type="entry name" value="GDHRDH"/>
</dbReference>
<evidence type="ECO:0000256" key="3">
    <source>
        <dbReference type="ARBA" id="ARBA00023002"/>
    </source>
</evidence>
<reference evidence="6 7" key="1">
    <citation type="submission" date="2014-09" db="EMBL/GenBank/DDBJ databases">
        <authorList>
            <person name="Magalhaes I.L.F."/>
            <person name="Oliveira U."/>
            <person name="Santos F.R."/>
            <person name="Vidigal T.H.D.A."/>
            <person name="Brescovit A.D."/>
            <person name="Santos A.J."/>
        </authorList>
    </citation>
    <scope>NUCLEOTIDE SEQUENCE [LARGE SCALE GENOMIC DNA]</scope>
</reference>
<dbReference type="GO" id="GO:0016616">
    <property type="term" value="F:oxidoreductase activity, acting on the CH-OH group of donors, NAD or NADP as acceptor"/>
    <property type="evidence" value="ECO:0007669"/>
    <property type="project" value="UniProtKB-ARBA"/>
</dbReference>
<protein>
    <submittedName>
        <fullName evidence="6">Nadp-dependent mannitol dehydrogenase</fullName>
    </submittedName>
</protein>
<evidence type="ECO:0000256" key="4">
    <source>
        <dbReference type="SAM" id="SignalP"/>
    </source>
</evidence>
<dbReference type="InterPro" id="IPR002347">
    <property type="entry name" value="SDR_fam"/>
</dbReference>
<feature type="signal peptide" evidence="4">
    <location>
        <begin position="1"/>
        <end position="19"/>
    </location>
</feature>
<dbReference type="SMART" id="SM00822">
    <property type="entry name" value="PKS_KR"/>
    <property type="match status" value="1"/>
</dbReference>
<dbReference type="AlphaFoldDB" id="A0A0N7LB46"/>
<feature type="domain" description="Ketoreductase" evidence="5">
    <location>
        <begin position="42"/>
        <end position="218"/>
    </location>
</feature>
<dbReference type="FunFam" id="3.40.50.720:FF:000084">
    <property type="entry name" value="Short-chain dehydrogenase reductase"/>
    <property type="match status" value="1"/>
</dbReference>
<dbReference type="STRING" id="401625.A0A0N7LB46"/>
<evidence type="ECO:0000259" key="5">
    <source>
        <dbReference type="SMART" id="SM00822"/>
    </source>
</evidence>
<dbReference type="PANTHER" id="PTHR43008:SF6">
    <property type="entry name" value="NADP-DEPENDENT MANNITOL DEHYDROGENASE"/>
    <property type="match status" value="1"/>
</dbReference>
<dbReference type="Pfam" id="PF13561">
    <property type="entry name" value="adh_short_C2"/>
    <property type="match status" value="1"/>
</dbReference>
<name>A0A0N7LB46_9BASI</name>
<dbReference type="OrthoDB" id="1888931at2759"/>
<comment type="similarity">
    <text evidence="1">Belongs to the short-chain dehydrogenases/reductases (SDR) family.</text>
</comment>
<dbReference type="Gene3D" id="3.40.50.720">
    <property type="entry name" value="NAD(P)-binding Rossmann-like Domain"/>
    <property type="match status" value="1"/>
</dbReference>
<dbReference type="EMBL" id="CCYA01000270">
    <property type="protein sequence ID" value="CEH18370.1"/>
    <property type="molecule type" value="Genomic_DNA"/>
</dbReference>
<dbReference type="InterPro" id="IPR036291">
    <property type="entry name" value="NAD(P)-bd_dom_sf"/>
</dbReference>
<feature type="chain" id="PRO_5006015230" evidence="4">
    <location>
        <begin position="20"/>
        <end position="280"/>
    </location>
</feature>
<evidence type="ECO:0000313" key="6">
    <source>
        <dbReference type="EMBL" id="CEH18370.1"/>
    </source>
</evidence>
<dbReference type="PROSITE" id="PS00061">
    <property type="entry name" value="ADH_SHORT"/>
    <property type="match status" value="1"/>
</dbReference>
<keyword evidence="3" id="KW-0560">Oxidoreductase</keyword>
<keyword evidence="7" id="KW-1185">Reference proteome</keyword>
<evidence type="ECO:0000256" key="1">
    <source>
        <dbReference type="ARBA" id="ARBA00006484"/>
    </source>
</evidence>
<dbReference type="Proteomes" id="UP000054845">
    <property type="component" value="Unassembled WGS sequence"/>
</dbReference>
<dbReference type="InterPro" id="IPR020904">
    <property type="entry name" value="Sc_DH/Rdtase_CS"/>
</dbReference>
<dbReference type="GO" id="GO:0050664">
    <property type="term" value="F:oxidoreductase activity, acting on NAD(P)H, oxygen as acceptor"/>
    <property type="evidence" value="ECO:0007669"/>
    <property type="project" value="TreeGrafter"/>
</dbReference>
<dbReference type="SUPFAM" id="SSF51735">
    <property type="entry name" value="NAD(P)-binding Rossmann-fold domains"/>
    <property type="match status" value="1"/>
</dbReference>
<evidence type="ECO:0000313" key="7">
    <source>
        <dbReference type="Proteomes" id="UP000054845"/>
    </source>
</evidence>
<evidence type="ECO:0000256" key="2">
    <source>
        <dbReference type="ARBA" id="ARBA00022857"/>
    </source>
</evidence>
<proteinExistence type="inferred from homology"/>
<dbReference type="PANTHER" id="PTHR43008">
    <property type="entry name" value="BENZIL REDUCTASE"/>
    <property type="match status" value="1"/>
</dbReference>